<dbReference type="Gramene" id="OMERI11G03400.1">
    <property type="protein sequence ID" value="OMERI11G03400.1"/>
    <property type="gene ID" value="OMERI11G03400"/>
</dbReference>
<keyword evidence="3" id="KW-1185">Reference proteome</keyword>
<feature type="region of interest" description="Disordered" evidence="1">
    <location>
        <begin position="53"/>
        <end position="93"/>
    </location>
</feature>
<sequence>MGRDEPLSGGLISELRLSSSLPSRDPLGPDRRHLVAAGLFLSRLVPPSLLHTRQMGAKRGGRMARPTSSRRGQGRGERRRMAQLTRSRRGAGR</sequence>
<dbReference type="HOGENOM" id="CLU_2403322_0_0_1"/>
<dbReference type="AlphaFoldDB" id="A0A0E0F2R5"/>
<reference evidence="2" key="1">
    <citation type="submission" date="2015-04" db="UniProtKB">
        <authorList>
            <consortium name="EnsemblPlants"/>
        </authorList>
    </citation>
    <scope>IDENTIFICATION</scope>
</reference>
<evidence type="ECO:0000313" key="3">
    <source>
        <dbReference type="Proteomes" id="UP000008021"/>
    </source>
</evidence>
<accession>A0A0E0F2R5</accession>
<name>A0A0E0F2R5_9ORYZ</name>
<protein>
    <submittedName>
        <fullName evidence="2">Uncharacterized protein</fullName>
    </submittedName>
</protein>
<proteinExistence type="predicted"/>
<organism evidence="2">
    <name type="scientific">Oryza meridionalis</name>
    <dbReference type="NCBI Taxonomy" id="40149"/>
    <lineage>
        <taxon>Eukaryota</taxon>
        <taxon>Viridiplantae</taxon>
        <taxon>Streptophyta</taxon>
        <taxon>Embryophyta</taxon>
        <taxon>Tracheophyta</taxon>
        <taxon>Spermatophyta</taxon>
        <taxon>Magnoliopsida</taxon>
        <taxon>Liliopsida</taxon>
        <taxon>Poales</taxon>
        <taxon>Poaceae</taxon>
        <taxon>BOP clade</taxon>
        <taxon>Oryzoideae</taxon>
        <taxon>Oryzeae</taxon>
        <taxon>Oryzinae</taxon>
        <taxon>Oryza</taxon>
    </lineage>
</organism>
<evidence type="ECO:0000256" key="1">
    <source>
        <dbReference type="SAM" id="MobiDB-lite"/>
    </source>
</evidence>
<reference evidence="2" key="2">
    <citation type="submission" date="2018-05" db="EMBL/GenBank/DDBJ databases">
        <title>OmerRS3 (Oryza meridionalis Reference Sequence Version 3).</title>
        <authorList>
            <person name="Zhang J."/>
            <person name="Kudrna D."/>
            <person name="Lee S."/>
            <person name="Talag J."/>
            <person name="Welchert J."/>
            <person name="Wing R.A."/>
        </authorList>
    </citation>
    <scope>NUCLEOTIDE SEQUENCE [LARGE SCALE GENOMIC DNA]</scope>
    <source>
        <strain evidence="2">cv. OR44</strain>
    </source>
</reference>
<evidence type="ECO:0000313" key="2">
    <source>
        <dbReference type="EnsemblPlants" id="OMERI11G03400.1"/>
    </source>
</evidence>
<dbReference type="Proteomes" id="UP000008021">
    <property type="component" value="Chromosome 11"/>
</dbReference>
<dbReference type="EnsemblPlants" id="OMERI11G03400.1">
    <property type="protein sequence ID" value="OMERI11G03400.1"/>
    <property type="gene ID" value="OMERI11G03400"/>
</dbReference>